<dbReference type="CDD" id="cd23802">
    <property type="entry name" value="UBCc_UBE2Q"/>
    <property type="match status" value="1"/>
</dbReference>
<dbReference type="SMART" id="SM00212">
    <property type="entry name" value="UBCc"/>
    <property type="match status" value="1"/>
</dbReference>
<name>D4B0S6_ARTBC</name>
<feature type="transmembrane region" description="Helical" evidence="6">
    <location>
        <begin position="111"/>
        <end position="134"/>
    </location>
</feature>
<dbReference type="Gene3D" id="3.90.228.10">
    <property type="match status" value="1"/>
</dbReference>
<evidence type="ECO:0000313" key="9">
    <source>
        <dbReference type="Proteomes" id="UP000008866"/>
    </source>
</evidence>
<feature type="domain" description="UBC core" evidence="7">
    <location>
        <begin position="1195"/>
        <end position="1363"/>
    </location>
</feature>
<dbReference type="InterPro" id="IPR051838">
    <property type="entry name" value="ARTD_PARP"/>
</dbReference>
<keyword evidence="6" id="KW-1133">Transmembrane helix</keyword>
<keyword evidence="2" id="KW-0808">Transferase</keyword>
<feature type="region of interest" description="Disordered" evidence="5">
    <location>
        <begin position="1138"/>
        <end position="1166"/>
    </location>
</feature>
<evidence type="ECO:0000256" key="5">
    <source>
        <dbReference type="SAM" id="MobiDB-lite"/>
    </source>
</evidence>
<accession>D4B0S6</accession>
<keyword evidence="1" id="KW-0328">Glycosyltransferase</keyword>
<dbReference type="InterPro" id="IPR016135">
    <property type="entry name" value="UBQ-conjugating_enzyme/RWD"/>
</dbReference>
<evidence type="ECO:0000256" key="3">
    <source>
        <dbReference type="ARBA" id="ARBA00022695"/>
    </source>
</evidence>
<feature type="compositionally biased region" description="Polar residues" evidence="5">
    <location>
        <begin position="9"/>
        <end position="19"/>
    </location>
</feature>
<keyword evidence="6" id="KW-0812">Transmembrane</keyword>
<dbReference type="GeneID" id="9523596"/>
<evidence type="ECO:0000256" key="4">
    <source>
        <dbReference type="ARBA" id="ARBA00023027"/>
    </source>
</evidence>
<dbReference type="EMBL" id="ABSU01000024">
    <property type="protein sequence ID" value="EFE31183.1"/>
    <property type="molecule type" value="Genomic_DNA"/>
</dbReference>
<dbReference type="eggNOG" id="KOG0897">
    <property type="taxonomic scope" value="Eukaryota"/>
</dbReference>
<keyword evidence="3" id="KW-0548">Nucleotidyltransferase</keyword>
<feature type="region of interest" description="Disordered" evidence="5">
    <location>
        <begin position="1"/>
        <end position="21"/>
    </location>
</feature>
<evidence type="ECO:0000256" key="2">
    <source>
        <dbReference type="ARBA" id="ARBA00022679"/>
    </source>
</evidence>
<proteinExistence type="predicted"/>
<comment type="caution">
    <text evidence="8">The sequence shown here is derived from an EMBL/GenBank/DDBJ whole genome shotgun (WGS) entry which is preliminary data.</text>
</comment>
<dbReference type="HOGENOM" id="CLU_003143_1_0_1"/>
<evidence type="ECO:0000256" key="1">
    <source>
        <dbReference type="ARBA" id="ARBA00022676"/>
    </source>
</evidence>
<dbReference type="Pfam" id="PF00644">
    <property type="entry name" value="PARP"/>
    <property type="match status" value="1"/>
</dbReference>
<dbReference type="Gene3D" id="3.10.110.10">
    <property type="entry name" value="Ubiquitin Conjugating Enzyme"/>
    <property type="match status" value="1"/>
</dbReference>
<keyword evidence="4" id="KW-0520">NAD</keyword>
<evidence type="ECO:0000256" key="6">
    <source>
        <dbReference type="SAM" id="Phobius"/>
    </source>
</evidence>
<feature type="region of interest" description="Disordered" evidence="5">
    <location>
        <begin position="1104"/>
        <end position="1123"/>
    </location>
</feature>
<dbReference type="PANTHER" id="PTHR21328">
    <property type="entry name" value="POLY ADP-RIBOSE POLYMERASE FAMILY, MEMBER PARP"/>
    <property type="match status" value="1"/>
</dbReference>
<dbReference type="KEGG" id="abe:ARB_02052"/>
<evidence type="ECO:0000259" key="7">
    <source>
        <dbReference type="PROSITE" id="PS50127"/>
    </source>
</evidence>
<dbReference type="STRING" id="663331.D4B0S6"/>
<dbReference type="Pfam" id="PF00179">
    <property type="entry name" value="UQ_con"/>
    <property type="match status" value="1"/>
</dbReference>
<evidence type="ECO:0000313" key="8">
    <source>
        <dbReference type="EMBL" id="EFE31183.1"/>
    </source>
</evidence>
<dbReference type="InterPro" id="IPR012317">
    <property type="entry name" value="Poly(ADP-ribose)pol_cat_dom"/>
</dbReference>
<dbReference type="PROSITE" id="PS50127">
    <property type="entry name" value="UBC_2"/>
    <property type="match status" value="1"/>
</dbReference>
<reference evidence="9" key="1">
    <citation type="journal article" date="2011" name="Genome Biol.">
        <title>Comparative and functional genomics provide insights into the pathogenicity of dermatophytic fungi.</title>
        <authorList>
            <person name="Burmester A."/>
            <person name="Shelest E."/>
            <person name="Gloeckner G."/>
            <person name="Heddergott C."/>
            <person name="Schindler S."/>
            <person name="Staib P."/>
            <person name="Heidel A."/>
            <person name="Felder M."/>
            <person name="Petzold A."/>
            <person name="Szafranski K."/>
            <person name="Feuermann M."/>
            <person name="Pedruzzi I."/>
            <person name="Priebe S."/>
            <person name="Groth M."/>
            <person name="Winkler R."/>
            <person name="Li W."/>
            <person name="Kniemeyer O."/>
            <person name="Schroeckh V."/>
            <person name="Hertweck C."/>
            <person name="Hube B."/>
            <person name="White T.C."/>
            <person name="Platzer M."/>
            <person name="Guthke R."/>
            <person name="Heitman J."/>
            <person name="Woestemeyer J."/>
            <person name="Zipfel P.F."/>
            <person name="Monod M."/>
            <person name="Brakhage A.A."/>
        </authorList>
    </citation>
    <scope>NUCLEOTIDE SEQUENCE [LARGE SCALE GENOMIC DNA]</scope>
    <source>
        <strain evidence="9">ATCC MYA-4681 / CBS 112371</strain>
    </source>
</reference>
<dbReference type="GO" id="GO:0016779">
    <property type="term" value="F:nucleotidyltransferase activity"/>
    <property type="evidence" value="ECO:0007669"/>
    <property type="project" value="UniProtKB-KW"/>
</dbReference>
<keyword evidence="6" id="KW-0472">Membrane</keyword>
<dbReference type="Proteomes" id="UP000008866">
    <property type="component" value="Unassembled WGS sequence"/>
</dbReference>
<dbReference type="FunFam" id="3.10.110.10:FF:000107">
    <property type="entry name" value="Ubiquitin conjugating enzyme, putative"/>
    <property type="match status" value="1"/>
</dbReference>
<feature type="transmembrane region" description="Helical" evidence="6">
    <location>
        <begin position="84"/>
        <end position="105"/>
    </location>
</feature>
<dbReference type="InterPro" id="IPR000608">
    <property type="entry name" value="UBC"/>
</dbReference>
<organism evidence="8 9">
    <name type="scientific">Arthroderma benhamiae (strain ATCC MYA-4681 / CBS 112371)</name>
    <name type="common">Trichophyton mentagrophytes</name>
    <dbReference type="NCBI Taxonomy" id="663331"/>
    <lineage>
        <taxon>Eukaryota</taxon>
        <taxon>Fungi</taxon>
        <taxon>Dikarya</taxon>
        <taxon>Ascomycota</taxon>
        <taxon>Pezizomycotina</taxon>
        <taxon>Eurotiomycetes</taxon>
        <taxon>Eurotiomycetidae</taxon>
        <taxon>Onygenales</taxon>
        <taxon>Arthrodermataceae</taxon>
        <taxon>Trichophyton</taxon>
    </lineage>
</organism>
<dbReference type="GO" id="GO:0003950">
    <property type="term" value="F:NAD+ poly-ADP-ribosyltransferase activity"/>
    <property type="evidence" value="ECO:0007669"/>
    <property type="project" value="InterPro"/>
</dbReference>
<protein>
    <submittedName>
        <fullName evidence="8">Ubiquitin conjugating enzyme, putative</fullName>
    </submittedName>
</protein>
<feature type="region of interest" description="Disordered" evidence="5">
    <location>
        <begin position="1030"/>
        <end position="1085"/>
    </location>
</feature>
<dbReference type="RefSeq" id="XP_003011823.1">
    <property type="nucleotide sequence ID" value="XM_003011777.1"/>
</dbReference>
<dbReference type="SUPFAM" id="SSF56399">
    <property type="entry name" value="ADP-ribosylation"/>
    <property type="match status" value="1"/>
</dbReference>
<sequence>MGGKASQPAAASTSISSEGHSSRLPASLYTTVRTCSLSCVFIKEPEVSETEWELTWSLVAGLLASLLLCPSADFWAVSHLYACPLIFTVAACACFLDIIFTSLFLSSPVLLLFISPSSLLLSFLSCSVAFPGGISRSALRMPRKAFLHDLHEASTPGRFPTLTNVKSGEDDGTLSCSLILSEDPEQSVDIEFMVTDISLYPKEHEFLIYTTSEDVPQYVTEVLEQAQQAISRLEIPDMLSQLSYTFQNKMEPEGDGQCDFAADLFLNDDEDSVYSGIEDAIPDLNDDEYHWPPVPQQTQLTRSETITEEIQDSEELLCKLSEDLKTAKLAGFRVGYLGNKLCPIVSVSCRISKLGISEDAMKAWHIKEAQYLVCLIRYIGKYQSLENLLLEDELSGKSSVEVRVGICNVYKPSISTALQMFDQVAQGAKSRIAICGNTPPNNDDIVYSFISGPLNALFNERFIKILRYRHSFGQTWSGAERFFNECQGKPVGSSDPISHIYQEPNISEEKAAMLPSALSADHLLEKNGSGASFPLIAMQFMLRHFVRCTEFCLVCHCKTNDNFEALKPYVCSKSLCLFQYMTLGFGPSLEWEIMTQPYVVDLLVSFTYSSAIRNRLVDPPTGLGIMVPGGMHDANYKNLCRDAAESTAISHREIRFEVSFDESNMTLNFAGSIPSHRVCTGDWLVIIDEGRYLHCRVTDTSFWPSVDISSPIEVSKSREAIEDETMPIPKLVKAAWYGQNFDDLSPRAQHQMIVSLLDTLPTVVEMKQYLMENSRGSQPTLTQWKDRISKPALDLLRWIVASNRSCIIQDDPDPTEDSVNADQANDDRVGGVPGYMQFRFAQGAPDKEERFFKAVMAKNKNSIHPHATIFAWHGSHLSNWHGILREGLHFKEIMHGRAFGDGVYMSTSFATSAAYISSNLGWSFGSPTETWPNSKLGVIGAISLNEVVNSPSEFVNTSPHLVVSQLDWIQTRYLFVRCSLNKEIGLNSPSKSLPYYHQDPKYVALGPNYKTITIPLSAFSQKRRLALGMTGVSHPPASTPANLSTKQDNVVASLSTKRANSTSKSPIPQSQAAQGPGSTSGSANSHAGVTACYYTDNTPSQKTAGLFTSDKPNHTETDGYLSDETDVDDLNIYIEADSIRSKQARGNNPEQAPEGSATKGKNKAQNETDFIPGTLDSASLPMIAAPDNATPSATASLQRDLRGALRIQDNEPLADLGWYIDPNLVSNVYQWIVELHSFDPSLPLSKDMAKAGIKSVVLEVRFPQQYPMSPPFVRVIRPRFLGFQQGGGGHVTAGGALCMELLTNSGWSAVSSIESVLLQVRLAISSTDPQPARLVPGQDARKGRVLEYGVAEAVEAFVRACKAHGWQIPADFHRESRASLAAEASSYKN</sequence>
<keyword evidence="9" id="KW-1185">Reference proteome</keyword>
<dbReference type="SUPFAM" id="SSF54495">
    <property type="entry name" value="UBC-like"/>
    <property type="match status" value="1"/>
</dbReference>
<feature type="compositionally biased region" description="Polar residues" evidence="5">
    <location>
        <begin position="1039"/>
        <end position="1085"/>
    </location>
</feature>
<dbReference type="OMA" id="LVCHCKT"/>
<gene>
    <name evidence="8" type="ORF">ARB_02052</name>
</gene>